<dbReference type="SUPFAM" id="SSF53649">
    <property type="entry name" value="Alkaline phosphatase-like"/>
    <property type="match status" value="1"/>
</dbReference>
<dbReference type="InterPro" id="IPR002591">
    <property type="entry name" value="Phosphodiest/P_Trfase"/>
</dbReference>
<evidence type="ECO:0000313" key="3">
    <source>
        <dbReference type="Proteomes" id="UP000253551"/>
    </source>
</evidence>
<keyword evidence="3" id="KW-1185">Reference proteome</keyword>
<proteinExistence type="predicted"/>
<accession>A0A367KXI6</accession>
<dbReference type="Proteomes" id="UP000253551">
    <property type="component" value="Unassembled WGS sequence"/>
</dbReference>
<feature type="transmembrane region" description="Helical" evidence="1">
    <location>
        <begin position="40"/>
        <end position="61"/>
    </location>
</feature>
<dbReference type="Pfam" id="PF01663">
    <property type="entry name" value="Phosphodiest"/>
    <property type="match status" value="1"/>
</dbReference>
<keyword evidence="1" id="KW-0472">Membrane</keyword>
<dbReference type="PANTHER" id="PTHR10151:SF120">
    <property type="entry name" value="BIS(5'-ADENOSYL)-TRIPHOSPHATASE"/>
    <property type="match status" value="1"/>
</dbReference>
<dbReference type="EMBL" id="PJQM01000062">
    <property type="protein sequence ID" value="RCI06929.1"/>
    <property type="molecule type" value="Genomic_DNA"/>
</dbReference>
<keyword evidence="1" id="KW-0812">Transmembrane</keyword>
<keyword evidence="1" id="KW-1133">Transmembrane helix</keyword>
<dbReference type="STRING" id="4846.A0A367KXI6"/>
<organism evidence="2 3">
    <name type="scientific">Rhizopus stolonifer</name>
    <name type="common">Rhizopus nigricans</name>
    <dbReference type="NCBI Taxonomy" id="4846"/>
    <lineage>
        <taxon>Eukaryota</taxon>
        <taxon>Fungi</taxon>
        <taxon>Fungi incertae sedis</taxon>
        <taxon>Mucoromycota</taxon>
        <taxon>Mucoromycotina</taxon>
        <taxon>Mucoromycetes</taxon>
        <taxon>Mucorales</taxon>
        <taxon>Mucorineae</taxon>
        <taxon>Rhizopodaceae</taxon>
        <taxon>Rhizopus</taxon>
    </lineage>
</organism>
<sequence>MTSNDNKHPRTADFYSQYQSIGPPDLEEETGPFYKRHKRFVFLAATACLLTVGVIFCGIFEKIEKDDTPIYNNGSHTFLPTVLLISLDGVVNHDLDLFVTPVLSQMAKEGSRAEYMTPSFPPITFPNHWSLVTGLYPESHGIVGNYFYDQELNDTFYYKDPERSWDSKWWGGEPIWITAVKQSIKSGVIMWPGCSTSFQGLKPTYSVAFDNYVTFDDKVDQVFDWLDLPVEDRPQFIGLYVPQVDQAGHLYGPYANQLRLADKSIGRILDGIAERNLTDIVNIMIVSDHGMSETDKTRLIFYDQELTKEELDLIWKIETYPILGIRVNPESDQEASVETLYRAFQRLQQKLPHFQVYKKPDVPSRFHFSNNARIAPLIVLPDPGWNFATREQYDPANGTDYSPRGVHGYDNLDPQSRAIFVARGPDFPESKSIVPFWNIELFNVMSRILRLNPTNNNSTLNGVLQISKEQFLK</sequence>
<dbReference type="GO" id="GO:0017111">
    <property type="term" value="F:ribonucleoside triphosphate phosphatase activity"/>
    <property type="evidence" value="ECO:0007669"/>
    <property type="project" value="TreeGrafter"/>
</dbReference>
<evidence type="ECO:0000313" key="2">
    <source>
        <dbReference type="EMBL" id="RCI06929.1"/>
    </source>
</evidence>
<dbReference type="AlphaFoldDB" id="A0A367KXI6"/>
<protein>
    <submittedName>
        <fullName evidence="2">Uncharacterized protein</fullName>
    </submittedName>
</protein>
<evidence type="ECO:0000256" key="1">
    <source>
        <dbReference type="SAM" id="Phobius"/>
    </source>
</evidence>
<dbReference type="InterPro" id="IPR017850">
    <property type="entry name" value="Alkaline_phosphatase_core_sf"/>
</dbReference>
<dbReference type="PANTHER" id="PTHR10151">
    <property type="entry name" value="ECTONUCLEOTIDE PYROPHOSPHATASE/PHOSPHODIESTERASE"/>
    <property type="match status" value="1"/>
</dbReference>
<dbReference type="Gene3D" id="3.40.720.10">
    <property type="entry name" value="Alkaline Phosphatase, subunit A"/>
    <property type="match status" value="1"/>
</dbReference>
<dbReference type="OrthoDB" id="415411at2759"/>
<dbReference type="GO" id="GO:0047429">
    <property type="term" value="F:nucleoside triphosphate diphosphatase activity"/>
    <property type="evidence" value="ECO:0007669"/>
    <property type="project" value="TreeGrafter"/>
</dbReference>
<comment type="caution">
    <text evidence="2">The sequence shown here is derived from an EMBL/GenBank/DDBJ whole genome shotgun (WGS) entry which is preliminary data.</text>
</comment>
<dbReference type="GO" id="GO:0009141">
    <property type="term" value="P:nucleoside triphosphate metabolic process"/>
    <property type="evidence" value="ECO:0007669"/>
    <property type="project" value="TreeGrafter"/>
</dbReference>
<name>A0A367KXI6_RHIST</name>
<dbReference type="Gene3D" id="3.30.1360.180">
    <property type="match status" value="1"/>
</dbReference>
<gene>
    <name evidence="2" type="ORF">CU098_013814</name>
</gene>
<dbReference type="CDD" id="cd16018">
    <property type="entry name" value="Enpp"/>
    <property type="match status" value="1"/>
</dbReference>
<reference evidence="2 3" key="1">
    <citation type="journal article" date="2018" name="G3 (Bethesda)">
        <title>Phylogenetic and Phylogenomic Definition of Rhizopus Species.</title>
        <authorList>
            <person name="Gryganskyi A.P."/>
            <person name="Golan J."/>
            <person name="Dolatabadi S."/>
            <person name="Mondo S."/>
            <person name="Robb S."/>
            <person name="Idnurm A."/>
            <person name="Muszewska A."/>
            <person name="Steczkiewicz K."/>
            <person name="Masonjones S."/>
            <person name="Liao H.L."/>
            <person name="Gajdeczka M.T."/>
            <person name="Anike F."/>
            <person name="Vuek A."/>
            <person name="Anishchenko I.M."/>
            <person name="Voigt K."/>
            <person name="de Hoog G.S."/>
            <person name="Smith M.E."/>
            <person name="Heitman J."/>
            <person name="Vilgalys R."/>
            <person name="Stajich J.E."/>
        </authorList>
    </citation>
    <scope>NUCLEOTIDE SEQUENCE [LARGE SCALE GENOMIC DNA]</scope>
    <source>
        <strain evidence="2 3">LSU 92-RS-03</strain>
    </source>
</reference>